<dbReference type="HAMAP" id="MF_00902">
    <property type="entry name" value="TatC"/>
    <property type="match status" value="1"/>
</dbReference>
<organism evidence="6 7">
    <name type="scientific">candidate division WOR-3 bacterium 4484_18</name>
    <dbReference type="NCBI Taxonomy" id="2020626"/>
    <lineage>
        <taxon>Bacteria</taxon>
        <taxon>Bacteria division WOR-3</taxon>
    </lineage>
</organism>
<dbReference type="PRINTS" id="PR01840">
    <property type="entry name" value="TATCFAMILY"/>
</dbReference>
<dbReference type="InterPro" id="IPR002033">
    <property type="entry name" value="TatC"/>
</dbReference>
<comment type="subunit">
    <text evidence="5">Forms a complex with TatA.</text>
</comment>
<comment type="caution">
    <text evidence="6">The sequence shown here is derived from an EMBL/GenBank/DDBJ whole genome shotgun (WGS) entry which is preliminary data.</text>
</comment>
<feature type="transmembrane region" description="Helical" evidence="5">
    <location>
        <begin position="143"/>
        <end position="165"/>
    </location>
</feature>
<keyword evidence="3 5" id="KW-1133">Transmembrane helix</keyword>
<keyword evidence="4 5" id="KW-0472">Membrane</keyword>
<feature type="transmembrane region" description="Helical" evidence="5">
    <location>
        <begin position="57"/>
        <end position="78"/>
    </location>
</feature>
<accession>A0A257LU80</accession>
<evidence type="ECO:0000256" key="5">
    <source>
        <dbReference type="HAMAP-Rule" id="MF_00902"/>
    </source>
</evidence>
<protein>
    <recommendedName>
        <fullName evidence="5">Sec-independent protein translocase protein TatC</fullName>
    </recommendedName>
</protein>
<reference evidence="7" key="1">
    <citation type="submission" date="2017-07" db="EMBL/GenBank/DDBJ databases">
        <title>Novel pathways for hydrocarbon cycling and metabolic interdependencies in hydrothermal sediment communities.</title>
        <authorList>
            <person name="Dombrowski N."/>
            <person name="Seitz K."/>
            <person name="Teske A."/>
            <person name="Baker B."/>
        </authorList>
    </citation>
    <scope>NUCLEOTIDE SEQUENCE [LARGE SCALE GENOMIC DNA]</scope>
</reference>
<dbReference type="Pfam" id="PF00902">
    <property type="entry name" value="TatC"/>
    <property type="match status" value="1"/>
</dbReference>
<dbReference type="PANTHER" id="PTHR30371:SF0">
    <property type="entry name" value="SEC-INDEPENDENT PROTEIN TRANSLOCASE PROTEIN TATC, CHLOROPLASTIC-RELATED"/>
    <property type="match status" value="1"/>
</dbReference>
<evidence type="ECO:0000313" key="6">
    <source>
        <dbReference type="EMBL" id="OYV02982.1"/>
    </source>
</evidence>
<evidence type="ECO:0000256" key="4">
    <source>
        <dbReference type="ARBA" id="ARBA00023136"/>
    </source>
</evidence>
<sequence>MDEKTFWEHLEELRRYIIWILVWFGAAFILGYQLAPKLLNVIAKDTRLYFFAPWEPFLVRLRVGVWVTLYLTLPFIAYQGFRFLKPGLKSYELRMLRVVMGVAIPIVFGSVLLAYFYLIPVIWKVLLNFAAGQMLPVINVSHYLTFFVWLTIASGVLILFPICIVLSVEFGIVSPDFYLSSWRYVVITIFVISALLTPPDIFTQLLMAIPFVGLYLIALVIIKKRYRGAS</sequence>
<keyword evidence="5" id="KW-1003">Cell membrane</keyword>
<evidence type="ECO:0000313" key="7">
    <source>
        <dbReference type="Proteomes" id="UP000216312"/>
    </source>
</evidence>
<comment type="function">
    <text evidence="5">Part of the twin-arginine translocation (Tat) system that transports large folded proteins containing a characteristic twin-arginine motif in their signal peptide across membranes.</text>
</comment>
<keyword evidence="5" id="KW-0653">Protein transport</keyword>
<dbReference type="NCBIfam" id="TIGR00945">
    <property type="entry name" value="tatC"/>
    <property type="match status" value="1"/>
</dbReference>
<name>A0A257LU80_UNCW3</name>
<dbReference type="GO" id="GO:0043953">
    <property type="term" value="P:protein transport by the Tat complex"/>
    <property type="evidence" value="ECO:0007669"/>
    <property type="project" value="UniProtKB-UniRule"/>
</dbReference>
<dbReference type="Proteomes" id="UP000216312">
    <property type="component" value="Unassembled WGS sequence"/>
</dbReference>
<gene>
    <name evidence="5 6" type="primary">tatC</name>
    <name evidence="6" type="ORF">CGW93_02970</name>
</gene>
<keyword evidence="2 5" id="KW-0812">Transmembrane</keyword>
<dbReference type="PANTHER" id="PTHR30371">
    <property type="entry name" value="SEC-INDEPENDENT PROTEIN TRANSLOCASE PROTEIN TATC"/>
    <property type="match status" value="1"/>
</dbReference>
<evidence type="ECO:0000256" key="2">
    <source>
        <dbReference type="ARBA" id="ARBA00022692"/>
    </source>
</evidence>
<feature type="transmembrane region" description="Helical" evidence="5">
    <location>
        <begin position="177"/>
        <end position="196"/>
    </location>
</feature>
<keyword evidence="5" id="KW-0813">Transport</keyword>
<dbReference type="EMBL" id="NMUJ01000030">
    <property type="protein sequence ID" value="OYV02982.1"/>
    <property type="molecule type" value="Genomic_DNA"/>
</dbReference>
<evidence type="ECO:0000256" key="1">
    <source>
        <dbReference type="ARBA" id="ARBA00004141"/>
    </source>
</evidence>
<comment type="subcellular location">
    <subcellularLocation>
        <location evidence="5">Cell membrane</location>
        <topology evidence="5">Multi-pass membrane protein</topology>
    </subcellularLocation>
    <subcellularLocation>
        <location evidence="1">Membrane</location>
        <topology evidence="1">Multi-pass membrane protein</topology>
    </subcellularLocation>
</comment>
<proteinExistence type="inferred from homology"/>
<dbReference type="GO" id="GO:0033281">
    <property type="term" value="C:TAT protein transport complex"/>
    <property type="evidence" value="ECO:0007669"/>
    <property type="project" value="UniProtKB-UniRule"/>
</dbReference>
<dbReference type="GO" id="GO:0009977">
    <property type="term" value="F:proton motive force dependent protein transmembrane transporter activity"/>
    <property type="evidence" value="ECO:0007669"/>
    <property type="project" value="TreeGrafter"/>
</dbReference>
<evidence type="ECO:0000256" key="3">
    <source>
        <dbReference type="ARBA" id="ARBA00022989"/>
    </source>
</evidence>
<dbReference type="GO" id="GO:0065002">
    <property type="term" value="P:intracellular protein transmembrane transport"/>
    <property type="evidence" value="ECO:0007669"/>
    <property type="project" value="TreeGrafter"/>
</dbReference>
<feature type="transmembrane region" description="Helical" evidence="5">
    <location>
        <begin position="202"/>
        <end position="222"/>
    </location>
</feature>
<feature type="transmembrane region" description="Helical" evidence="5">
    <location>
        <begin position="98"/>
        <end position="123"/>
    </location>
</feature>
<dbReference type="AlphaFoldDB" id="A0A257LU80"/>
<comment type="similarity">
    <text evidence="5">Belongs to the TatC family.</text>
</comment>
<feature type="transmembrane region" description="Helical" evidence="5">
    <location>
        <begin position="16"/>
        <end position="35"/>
    </location>
</feature>
<keyword evidence="5" id="KW-0811">Translocation</keyword>